<evidence type="ECO:0000256" key="5">
    <source>
        <dbReference type="ARBA" id="ARBA00022692"/>
    </source>
</evidence>
<dbReference type="RefSeq" id="WP_016710669.1">
    <property type="nucleotide sequence ID" value="NZ_JAVIFY010000020.1"/>
</dbReference>
<comment type="function">
    <text evidence="9">Part of the tripartite ATP-independent periplasmic (TRAP) transport system.</text>
</comment>
<keyword evidence="7 9" id="KW-0472">Membrane</keyword>
<evidence type="ECO:0000256" key="3">
    <source>
        <dbReference type="ARBA" id="ARBA00022475"/>
    </source>
</evidence>
<feature type="transmembrane region" description="Helical" evidence="9">
    <location>
        <begin position="132"/>
        <end position="154"/>
    </location>
</feature>
<dbReference type="PANTHER" id="PTHR35011">
    <property type="entry name" value="2,3-DIKETO-L-GULONATE TRAP TRANSPORTER SMALL PERMEASE PROTEIN YIAM"/>
    <property type="match status" value="1"/>
</dbReference>
<feature type="transmembrane region" description="Helical" evidence="9">
    <location>
        <begin position="50"/>
        <end position="68"/>
    </location>
</feature>
<keyword evidence="5 9" id="KW-0812">Transmembrane</keyword>
<evidence type="ECO:0000313" key="11">
    <source>
        <dbReference type="EMBL" id="MDQ9093750.1"/>
    </source>
</evidence>
<evidence type="ECO:0000256" key="7">
    <source>
        <dbReference type="ARBA" id="ARBA00023136"/>
    </source>
</evidence>
<dbReference type="Pfam" id="PF04290">
    <property type="entry name" value="DctQ"/>
    <property type="match status" value="1"/>
</dbReference>
<feature type="domain" description="Tripartite ATP-independent periplasmic transporters DctQ component" evidence="10">
    <location>
        <begin position="28"/>
        <end position="154"/>
    </location>
</feature>
<dbReference type="PANTHER" id="PTHR35011:SF2">
    <property type="entry name" value="2,3-DIKETO-L-GULONATE TRAP TRANSPORTER SMALL PERMEASE PROTEIN YIAM"/>
    <property type="match status" value="1"/>
</dbReference>
<feature type="transmembrane region" description="Helical" evidence="9">
    <location>
        <begin position="89"/>
        <end position="120"/>
    </location>
</feature>
<evidence type="ECO:0000313" key="12">
    <source>
        <dbReference type="Proteomes" id="UP001226574"/>
    </source>
</evidence>
<comment type="caution">
    <text evidence="11">The sequence shown here is derived from an EMBL/GenBank/DDBJ whole genome shotgun (WGS) entry which is preliminary data.</text>
</comment>
<evidence type="ECO:0000256" key="8">
    <source>
        <dbReference type="ARBA" id="ARBA00038436"/>
    </source>
</evidence>
<reference evidence="11 12" key="1">
    <citation type="submission" date="2023-08" db="EMBL/GenBank/DDBJ databases">
        <title>Pseudoalteromonas haloplanktis LL1 genome.</title>
        <authorList>
            <person name="Wu S."/>
        </authorList>
    </citation>
    <scope>NUCLEOTIDE SEQUENCE [LARGE SCALE GENOMIC DNA]</scope>
    <source>
        <strain evidence="11 12">LL1</strain>
    </source>
</reference>
<dbReference type="InterPro" id="IPR055348">
    <property type="entry name" value="DctQ"/>
</dbReference>
<evidence type="ECO:0000256" key="6">
    <source>
        <dbReference type="ARBA" id="ARBA00022989"/>
    </source>
</evidence>
<keyword evidence="3" id="KW-1003">Cell membrane</keyword>
<comment type="subunit">
    <text evidence="9">The complex comprises the extracytoplasmic solute receptor protein and the two transmembrane proteins.</text>
</comment>
<protein>
    <recommendedName>
        <fullName evidence="9">TRAP transporter small permease protein</fullName>
    </recommendedName>
</protein>
<feature type="transmembrane region" description="Helical" evidence="9">
    <location>
        <begin position="14"/>
        <end position="35"/>
    </location>
</feature>
<comment type="subcellular location">
    <subcellularLocation>
        <location evidence="1 9">Cell inner membrane</location>
        <topology evidence="1 9">Multi-pass membrane protein</topology>
    </subcellularLocation>
</comment>
<comment type="similarity">
    <text evidence="8 9">Belongs to the TRAP transporter small permease family.</text>
</comment>
<keyword evidence="4 9" id="KW-0997">Cell inner membrane</keyword>
<keyword evidence="2 9" id="KW-0813">Transport</keyword>
<evidence type="ECO:0000256" key="1">
    <source>
        <dbReference type="ARBA" id="ARBA00004429"/>
    </source>
</evidence>
<sequence>MNILEQAVSKSDGILRILLALMMTLLVIDVTWQVLTRFILTQPSSFTEEVARFLLIWVSLLGGAYAYREHSHLGFDLLVRKLSQQKARWVFKLCCVLVAVFAISVLIIGGLNLVYLTWLLGQQSPVLDIPMAWVYIVLPLSGLLFLLYSVFFFFNAEQQFITQECIQ</sequence>
<keyword evidence="12" id="KW-1185">Reference proteome</keyword>
<name>A0ABU1BH01_PSEHA</name>
<gene>
    <name evidence="11" type="ORF">RC083_19440</name>
</gene>
<dbReference type="Proteomes" id="UP001226574">
    <property type="component" value="Unassembled WGS sequence"/>
</dbReference>
<evidence type="ECO:0000256" key="2">
    <source>
        <dbReference type="ARBA" id="ARBA00022448"/>
    </source>
</evidence>
<dbReference type="EMBL" id="JAVIFY010000020">
    <property type="protein sequence ID" value="MDQ9093750.1"/>
    <property type="molecule type" value="Genomic_DNA"/>
</dbReference>
<organism evidence="11 12">
    <name type="scientific">Pseudoalteromonas haloplanktis</name>
    <name type="common">Alteromonas haloplanktis</name>
    <dbReference type="NCBI Taxonomy" id="228"/>
    <lineage>
        <taxon>Bacteria</taxon>
        <taxon>Pseudomonadati</taxon>
        <taxon>Pseudomonadota</taxon>
        <taxon>Gammaproteobacteria</taxon>
        <taxon>Alteromonadales</taxon>
        <taxon>Pseudoalteromonadaceae</taxon>
        <taxon>Pseudoalteromonas</taxon>
    </lineage>
</organism>
<proteinExistence type="inferred from homology"/>
<evidence type="ECO:0000259" key="10">
    <source>
        <dbReference type="Pfam" id="PF04290"/>
    </source>
</evidence>
<keyword evidence="6 9" id="KW-1133">Transmembrane helix</keyword>
<accession>A0ABU1BH01</accession>
<evidence type="ECO:0000256" key="9">
    <source>
        <dbReference type="RuleBase" id="RU369079"/>
    </source>
</evidence>
<dbReference type="InterPro" id="IPR007387">
    <property type="entry name" value="TRAP_DctQ"/>
</dbReference>
<evidence type="ECO:0000256" key="4">
    <source>
        <dbReference type="ARBA" id="ARBA00022519"/>
    </source>
</evidence>